<dbReference type="InterPro" id="IPR025943">
    <property type="entry name" value="Sigma_54_int_dom_ATP-bd_2"/>
</dbReference>
<keyword evidence="1" id="KW-0547">Nucleotide-binding</keyword>
<dbReference type="EMBL" id="BMFV01000021">
    <property type="protein sequence ID" value="GGH84302.1"/>
    <property type="molecule type" value="Genomic_DNA"/>
</dbReference>
<dbReference type="InterPro" id="IPR002078">
    <property type="entry name" value="Sigma_54_int"/>
</dbReference>
<protein>
    <submittedName>
        <fullName evidence="8">ATPase AAA</fullName>
    </submittedName>
</protein>
<evidence type="ECO:0000256" key="2">
    <source>
        <dbReference type="ARBA" id="ARBA00022840"/>
    </source>
</evidence>
<dbReference type="CDD" id="cd00130">
    <property type="entry name" value="PAS"/>
    <property type="match status" value="1"/>
</dbReference>
<dbReference type="Pfam" id="PF25601">
    <property type="entry name" value="AAA_lid_14"/>
    <property type="match status" value="1"/>
</dbReference>
<dbReference type="SMART" id="SM00382">
    <property type="entry name" value="AAA"/>
    <property type="match status" value="1"/>
</dbReference>
<evidence type="ECO:0000256" key="5">
    <source>
        <dbReference type="ARBA" id="ARBA00023163"/>
    </source>
</evidence>
<dbReference type="Proteomes" id="UP000656813">
    <property type="component" value="Unassembled WGS sequence"/>
</dbReference>
<dbReference type="InterPro" id="IPR013767">
    <property type="entry name" value="PAS_fold"/>
</dbReference>
<dbReference type="InterPro" id="IPR000014">
    <property type="entry name" value="PAS"/>
</dbReference>
<dbReference type="RefSeq" id="WP_188497912.1">
    <property type="nucleotide sequence ID" value="NZ_BMFV01000021.1"/>
</dbReference>
<organism evidence="8 9">
    <name type="scientific">Pullulanibacillus pueri</name>
    <dbReference type="NCBI Taxonomy" id="1437324"/>
    <lineage>
        <taxon>Bacteria</taxon>
        <taxon>Bacillati</taxon>
        <taxon>Bacillota</taxon>
        <taxon>Bacilli</taxon>
        <taxon>Bacillales</taxon>
        <taxon>Sporolactobacillaceae</taxon>
        <taxon>Pullulanibacillus</taxon>
    </lineage>
</organism>
<evidence type="ECO:0000259" key="7">
    <source>
        <dbReference type="PROSITE" id="PS50112"/>
    </source>
</evidence>
<dbReference type="PROSITE" id="PS00676">
    <property type="entry name" value="SIGMA54_INTERACT_2"/>
    <property type="match status" value="1"/>
</dbReference>
<evidence type="ECO:0000256" key="4">
    <source>
        <dbReference type="ARBA" id="ARBA00023125"/>
    </source>
</evidence>
<dbReference type="InterPro" id="IPR025662">
    <property type="entry name" value="Sigma_54_int_dom_ATP-bd_1"/>
</dbReference>
<dbReference type="GO" id="GO:0006355">
    <property type="term" value="P:regulation of DNA-templated transcription"/>
    <property type="evidence" value="ECO:0007669"/>
    <property type="project" value="InterPro"/>
</dbReference>
<dbReference type="Pfam" id="PF00158">
    <property type="entry name" value="Sigma54_activat"/>
    <property type="match status" value="1"/>
</dbReference>
<evidence type="ECO:0000313" key="9">
    <source>
        <dbReference type="Proteomes" id="UP000656813"/>
    </source>
</evidence>
<evidence type="ECO:0000256" key="3">
    <source>
        <dbReference type="ARBA" id="ARBA00023015"/>
    </source>
</evidence>
<name>A0A8J3EMQ3_9BACL</name>
<dbReference type="PROSITE" id="PS00675">
    <property type="entry name" value="SIGMA54_INTERACT_1"/>
    <property type="match status" value="1"/>
</dbReference>
<dbReference type="GO" id="GO:0005524">
    <property type="term" value="F:ATP binding"/>
    <property type="evidence" value="ECO:0007669"/>
    <property type="project" value="UniProtKB-KW"/>
</dbReference>
<keyword evidence="2" id="KW-0067">ATP-binding</keyword>
<dbReference type="InterPro" id="IPR025944">
    <property type="entry name" value="Sigma_54_int_dom_CS"/>
</dbReference>
<keyword evidence="9" id="KW-1185">Reference proteome</keyword>
<dbReference type="SUPFAM" id="SSF52540">
    <property type="entry name" value="P-loop containing nucleoside triphosphate hydrolases"/>
    <property type="match status" value="1"/>
</dbReference>
<accession>A0A8J3EMQ3</accession>
<evidence type="ECO:0000313" key="8">
    <source>
        <dbReference type="EMBL" id="GGH84302.1"/>
    </source>
</evidence>
<dbReference type="PROSITE" id="PS50112">
    <property type="entry name" value="PAS"/>
    <property type="match status" value="1"/>
</dbReference>
<dbReference type="FunFam" id="3.40.50.300:FF:000006">
    <property type="entry name" value="DNA-binding transcriptional regulator NtrC"/>
    <property type="match status" value="1"/>
</dbReference>
<dbReference type="InterPro" id="IPR035965">
    <property type="entry name" value="PAS-like_dom_sf"/>
</dbReference>
<dbReference type="Gene3D" id="1.10.8.60">
    <property type="match status" value="1"/>
</dbReference>
<dbReference type="InterPro" id="IPR058031">
    <property type="entry name" value="AAA_lid_NorR"/>
</dbReference>
<dbReference type="NCBIfam" id="TIGR00229">
    <property type="entry name" value="sensory_box"/>
    <property type="match status" value="1"/>
</dbReference>
<reference evidence="8" key="2">
    <citation type="submission" date="2020-09" db="EMBL/GenBank/DDBJ databases">
        <authorList>
            <person name="Sun Q."/>
            <person name="Zhou Y."/>
        </authorList>
    </citation>
    <scope>NUCLEOTIDE SEQUENCE</scope>
    <source>
        <strain evidence="8">CGMCC 1.12777</strain>
    </source>
</reference>
<dbReference type="GO" id="GO:0003677">
    <property type="term" value="F:DNA binding"/>
    <property type="evidence" value="ECO:0007669"/>
    <property type="project" value="UniProtKB-KW"/>
</dbReference>
<dbReference type="PROSITE" id="PS50045">
    <property type="entry name" value="SIGMA54_INTERACT_4"/>
    <property type="match status" value="1"/>
</dbReference>
<feature type="domain" description="PAS" evidence="7">
    <location>
        <begin position="211"/>
        <end position="272"/>
    </location>
</feature>
<dbReference type="InterPro" id="IPR027417">
    <property type="entry name" value="P-loop_NTPase"/>
</dbReference>
<comment type="caution">
    <text evidence="8">The sequence shown here is derived from an EMBL/GenBank/DDBJ whole genome shotgun (WGS) entry which is preliminary data.</text>
</comment>
<keyword evidence="5" id="KW-0804">Transcription</keyword>
<dbReference type="PANTHER" id="PTHR32071">
    <property type="entry name" value="TRANSCRIPTIONAL REGULATORY PROTEIN"/>
    <property type="match status" value="1"/>
</dbReference>
<dbReference type="Gene3D" id="1.10.10.10">
    <property type="entry name" value="Winged helix-like DNA-binding domain superfamily/Winged helix DNA-binding domain"/>
    <property type="match status" value="1"/>
</dbReference>
<dbReference type="InterPro" id="IPR036388">
    <property type="entry name" value="WH-like_DNA-bd_sf"/>
</dbReference>
<dbReference type="CDD" id="cd00009">
    <property type="entry name" value="AAA"/>
    <property type="match status" value="1"/>
</dbReference>
<proteinExistence type="predicted"/>
<evidence type="ECO:0000259" key="6">
    <source>
        <dbReference type="PROSITE" id="PS50045"/>
    </source>
</evidence>
<gene>
    <name evidence="8" type="ORF">GCM10007096_27060</name>
</gene>
<keyword evidence="3" id="KW-0805">Transcription regulation</keyword>
<dbReference type="SUPFAM" id="SSF55785">
    <property type="entry name" value="PYP-like sensor domain (PAS domain)"/>
    <property type="match status" value="1"/>
</dbReference>
<keyword evidence="4" id="KW-0238">DNA-binding</keyword>
<dbReference type="PROSITE" id="PS00688">
    <property type="entry name" value="SIGMA54_INTERACT_3"/>
    <property type="match status" value="1"/>
</dbReference>
<dbReference type="Gene3D" id="3.40.50.300">
    <property type="entry name" value="P-loop containing nucleotide triphosphate hydrolases"/>
    <property type="match status" value="1"/>
</dbReference>
<reference evidence="8" key="1">
    <citation type="journal article" date="2014" name="Int. J. Syst. Evol. Microbiol.">
        <title>Complete genome sequence of Corynebacterium casei LMG S-19264T (=DSM 44701T), isolated from a smear-ripened cheese.</title>
        <authorList>
            <consortium name="US DOE Joint Genome Institute (JGI-PGF)"/>
            <person name="Walter F."/>
            <person name="Albersmeier A."/>
            <person name="Kalinowski J."/>
            <person name="Ruckert C."/>
        </authorList>
    </citation>
    <scope>NUCLEOTIDE SEQUENCE</scope>
    <source>
        <strain evidence="8">CGMCC 1.12777</strain>
    </source>
</reference>
<dbReference type="Pfam" id="PF00989">
    <property type="entry name" value="PAS"/>
    <property type="match status" value="1"/>
</dbReference>
<dbReference type="AlphaFoldDB" id="A0A8J3EMQ3"/>
<dbReference type="Gene3D" id="3.30.450.20">
    <property type="entry name" value="PAS domain"/>
    <property type="match status" value="1"/>
</dbReference>
<dbReference type="SMART" id="SM00091">
    <property type="entry name" value="PAS"/>
    <property type="match status" value="1"/>
</dbReference>
<feature type="domain" description="Sigma-54 factor interaction" evidence="6">
    <location>
        <begin position="339"/>
        <end position="569"/>
    </location>
</feature>
<evidence type="ECO:0000256" key="1">
    <source>
        <dbReference type="ARBA" id="ARBA00022741"/>
    </source>
</evidence>
<dbReference type="InterPro" id="IPR003593">
    <property type="entry name" value="AAA+_ATPase"/>
</dbReference>
<sequence>MVKKQLAVIGYGQSTVKTIIDQLYEIGMDDYFEFTALTIDKLLDRTLPKDVLVLVTSRVLQAMAKPYLPKETPILVAKRMINYANIRQLLELPDQMDVLLVSNMKEAAHEIKDVLIEAGINLNFFPYYPNADLPKNIRVAITPGDKEQVPETIDHVIDMGVRLLDISTIIEVFHHFGITDLPYHRLTTRYLHSLLSVTVQLNEEIFMTKMLRNSLEEIVDNVDEAVIVYNEEGIVHFINHKAIKLLEIKEEQLVGKSIHHIAKPSFLEAVKSIKNAYDVFKEIDQVTYYMQKKPIEIDQQPFGTLVMFREANEIQRLEHRYRDQSKRKNFVSKYSFDDMVATSGSIMHLKVIARKLAKSDSTILILGETGTGKEVLAQSIHHASPRAYLPFVGVNFSSFSESLLESELFGYEGGAFTGARKNGKSGLFEQAHKGTLFLDEIGDASGAIQQRLLRVLQEKEIMRVGGEQVIPVDVRIIAATNRNLEEMMEEGSFRKDLFYRLNILPLYLPPLRERKEDIEVLTELFIQEVCQHLHREPPYFTSRAKKEMVNYHWPGNVRELHNVIEYLMHIVEEYIDAEHLPFVSGSNFVNNTMGRRPDFEGLLDEFREKNFLTEMTSILEFLNMSKNCAGRPALLKGLSEKQLHLTDQQLRYRQQILRDFNLIEMHRGRKGSTITQRGKELLSYMKSVQ</sequence>